<evidence type="ECO:0000313" key="4">
    <source>
        <dbReference type="Proteomes" id="UP001500449"/>
    </source>
</evidence>
<dbReference type="InterPro" id="IPR050272">
    <property type="entry name" value="Isochorismatase-like_hydrls"/>
</dbReference>
<gene>
    <name evidence="3" type="ORF">GCM10009836_36690</name>
</gene>
<evidence type="ECO:0000256" key="1">
    <source>
        <dbReference type="ARBA" id="ARBA00022801"/>
    </source>
</evidence>
<dbReference type="CDD" id="cd00431">
    <property type="entry name" value="cysteine_hydrolases"/>
    <property type="match status" value="1"/>
</dbReference>
<dbReference type="Pfam" id="PF00857">
    <property type="entry name" value="Isochorismatase"/>
    <property type="match status" value="1"/>
</dbReference>
<feature type="domain" description="Isochorismatase-like" evidence="2">
    <location>
        <begin position="6"/>
        <end position="178"/>
    </location>
</feature>
<dbReference type="SUPFAM" id="SSF52499">
    <property type="entry name" value="Isochorismatase-like hydrolases"/>
    <property type="match status" value="1"/>
</dbReference>
<dbReference type="InterPro" id="IPR000868">
    <property type="entry name" value="Isochorismatase-like_dom"/>
</dbReference>
<dbReference type="Gene3D" id="3.40.50.850">
    <property type="entry name" value="Isochorismatase-like"/>
    <property type="match status" value="1"/>
</dbReference>
<evidence type="ECO:0000313" key="3">
    <source>
        <dbReference type="EMBL" id="GAA1853262.1"/>
    </source>
</evidence>
<proteinExistence type="predicted"/>
<reference evidence="3 4" key="1">
    <citation type="journal article" date="2019" name="Int. J. Syst. Evol. Microbiol.">
        <title>The Global Catalogue of Microorganisms (GCM) 10K type strain sequencing project: providing services to taxonomists for standard genome sequencing and annotation.</title>
        <authorList>
            <consortium name="The Broad Institute Genomics Platform"/>
            <consortium name="The Broad Institute Genome Sequencing Center for Infectious Disease"/>
            <person name="Wu L."/>
            <person name="Ma J."/>
        </authorList>
    </citation>
    <scope>NUCLEOTIDE SEQUENCE [LARGE SCALE GENOMIC DNA]</scope>
    <source>
        <strain evidence="3 4">JCM 16009</strain>
    </source>
</reference>
<evidence type="ECO:0000259" key="2">
    <source>
        <dbReference type="Pfam" id="PF00857"/>
    </source>
</evidence>
<keyword evidence="1" id="KW-0378">Hydrolase</keyword>
<comment type="caution">
    <text evidence="3">The sequence shown here is derived from an EMBL/GenBank/DDBJ whole genome shotgun (WGS) entry which is preliminary data.</text>
</comment>
<sequence>MRTSQSALVVMDFQEAIAAGCPAAPMALKKAVEAISLARAATMPVLLCRVALRAGGAGIGSGNAMFTAVAGSGAFAPGSPTAEFCAGIASEDAIVVDKRRVSAFAGSDLDEVLCSLGVGTVVLAGLHTSGVVLSTLRAAADKDLAAVVLSDACADPDPVVHDVLMEKVFPAQATVQDVDGWAAALGEGR</sequence>
<keyword evidence="4" id="KW-1185">Reference proteome</keyword>
<name>A0ABN2N674_9PSEU</name>
<dbReference type="PANTHER" id="PTHR43540:SF1">
    <property type="entry name" value="ISOCHORISMATASE HYDROLASE"/>
    <property type="match status" value="1"/>
</dbReference>
<dbReference type="InterPro" id="IPR036380">
    <property type="entry name" value="Isochorismatase-like_sf"/>
</dbReference>
<dbReference type="EMBL" id="BAAAQK010000009">
    <property type="protein sequence ID" value="GAA1853262.1"/>
    <property type="molecule type" value="Genomic_DNA"/>
</dbReference>
<protein>
    <recommendedName>
        <fullName evidence="2">Isochorismatase-like domain-containing protein</fullName>
    </recommendedName>
</protein>
<dbReference type="RefSeq" id="WP_344418202.1">
    <property type="nucleotide sequence ID" value="NZ_BAAAQK010000009.1"/>
</dbReference>
<dbReference type="PANTHER" id="PTHR43540">
    <property type="entry name" value="PEROXYUREIDOACRYLATE/UREIDOACRYLATE AMIDOHYDROLASE-RELATED"/>
    <property type="match status" value="1"/>
</dbReference>
<organism evidence="3 4">
    <name type="scientific">Pseudonocardia ailaonensis</name>
    <dbReference type="NCBI Taxonomy" id="367279"/>
    <lineage>
        <taxon>Bacteria</taxon>
        <taxon>Bacillati</taxon>
        <taxon>Actinomycetota</taxon>
        <taxon>Actinomycetes</taxon>
        <taxon>Pseudonocardiales</taxon>
        <taxon>Pseudonocardiaceae</taxon>
        <taxon>Pseudonocardia</taxon>
    </lineage>
</organism>
<dbReference type="Proteomes" id="UP001500449">
    <property type="component" value="Unassembled WGS sequence"/>
</dbReference>
<accession>A0ABN2N674</accession>